<gene>
    <name evidence="1" type="ORF">EGYM00163_LOCUS37402</name>
</gene>
<dbReference type="AlphaFoldDB" id="A0A7S4G5T5"/>
<protein>
    <submittedName>
        <fullName evidence="1">Uncharacterized protein</fullName>
    </submittedName>
</protein>
<accession>A0A7S4G5T5</accession>
<sequence>MLSASTAQEVQGAAQDSDLAEDQMAYLQVFRIDVAEGESLREHTHTVDHYHALVGDYVLHGYDVDMVVSRLGAEGRASHALTFSAMSYVLQGKKAVEKIAFTSDVMCLAESARFLYIYHCPATDPNHGVTGIVDLGLVAPDILGLQLHEDRLWVLISDKLLVYNIIRPSAQHAAS</sequence>
<organism evidence="1">
    <name type="scientific">Eutreptiella gymnastica</name>
    <dbReference type="NCBI Taxonomy" id="73025"/>
    <lineage>
        <taxon>Eukaryota</taxon>
        <taxon>Discoba</taxon>
        <taxon>Euglenozoa</taxon>
        <taxon>Euglenida</taxon>
        <taxon>Spirocuta</taxon>
        <taxon>Euglenophyceae</taxon>
        <taxon>Eutreptiales</taxon>
        <taxon>Eutreptiaceae</taxon>
        <taxon>Eutreptiella</taxon>
    </lineage>
</organism>
<proteinExistence type="predicted"/>
<evidence type="ECO:0000313" key="1">
    <source>
        <dbReference type="EMBL" id="CAE0826150.1"/>
    </source>
</evidence>
<dbReference type="EMBL" id="HBJA01108275">
    <property type="protein sequence ID" value="CAE0826150.1"/>
    <property type="molecule type" value="Transcribed_RNA"/>
</dbReference>
<reference evidence="1" key="1">
    <citation type="submission" date="2021-01" db="EMBL/GenBank/DDBJ databases">
        <authorList>
            <person name="Corre E."/>
            <person name="Pelletier E."/>
            <person name="Niang G."/>
            <person name="Scheremetjew M."/>
            <person name="Finn R."/>
            <person name="Kale V."/>
            <person name="Holt S."/>
            <person name="Cochrane G."/>
            <person name="Meng A."/>
            <person name="Brown T."/>
            <person name="Cohen L."/>
        </authorList>
    </citation>
    <scope>NUCLEOTIDE SEQUENCE</scope>
    <source>
        <strain evidence="1">CCMP1594</strain>
    </source>
</reference>
<name>A0A7S4G5T5_9EUGL</name>